<dbReference type="InterPro" id="IPR046450">
    <property type="entry name" value="PA_dom_sf"/>
</dbReference>
<evidence type="ECO:0000256" key="13">
    <source>
        <dbReference type="ARBA" id="ARBA00023136"/>
    </source>
</evidence>
<evidence type="ECO:0000256" key="17">
    <source>
        <dbReference type="SAM" id="Phobius"/>
    </source>
</evidence>
<dbReference type="InterPro" id="IPR036757">
    <property type="entry name" value="TFR-like_dimer_dom_sf"/>
</dbReference>
<evidence type="ECO:0000256" key="5">
    <source>
        <dbReference type="ARBA" id="ARBA00022670"/>
    </source>
</evidence>
<evidence type="ECO:0000256" key="14">
    <source>
        <dbReference type="ARBA" id="ARBA00023180"/>
    </source>
</evidence>
<dbReference type="GO" id="GO:0006508">
    <property type="term" value="P:proteolysis"/>
    <property type="evidence" value="ECO:0007669"/>
    <property type="project" value="UniProtKB-KW"/>
</dbReference>
<evidence type="ECO:0000256" key="11">
    <source>
        <dbReference type="ARBA" id="ARBA00022989"/>
    </source>
</evidence>
<keyword evidence="14" id="KW-0325">Glycoprotein</keyword>
<dbReference type="Gene3D" id="3.40.630.10">
    <property type="entry name" value="Zn peptidases"/>
    <property type="match status" value="2"/>
</dbReference>
<keyword evidence="22" id="KW-1185">Reference proteome</keyword>
<keyword evidence="12" id="KW-0482">Metalloprotease</keyword>
<dbReference type="GO" id="GO:0016020">
    <property type="term" value="C:membrane"/>
    <property type="evidence" value="ECO:0007669"/>
    <property type="project" value="UniProtKB-SubCell"/>
</dbReference>
<dbReference type="InterPro" id="IPR007484">
    <property type="entry name" value="Peptidase_M28"/>
</dbReference>
<comment type="catalytic activity">
    <reaction evidence="15">
        <text>Release of an unsubstituted, C-terminal glutamyl residue, typically from Ac-Asp-Glu or folylpoly-gamma-glutamates.</text>
        <dbReference type="EC" id="3.4.17.21"/>
    </reaction>
</comment>
<comment type="similarity">
    <text evidence="3">Belongs to the peptidase M28 family. M28B subfamily.</text>
</comment>
<dbReference type="PANTHER" id="PTHR10404">
    <property type="entry name" value="N-ACETYLATED-ALPHA-LINKED ACIDIC DIPEPTIDASE"/>
    <property type="match status" value="1"/>
</dbReference>
<dbReference type="FunFam" id="3.50.30.30:FF:000045">
    <property type="entry name" value="Predicted protein"/>
    <property type="match status" value="1"/>
</dbReference>
<comment type="cofactor">
    <cofactor evidence="1">
        <name>Zn(2+)</name>
        <dbReference type="ChEBI" id="CHEBI:29105"/>
    </cofactor>
</comment>
<organism evidence="21 22">
    <name type="scientific">Elysia crispata</name>
    <name type="common">lettuce slug</name>
    <dbReference type="NCBI Taxonomy" id="231223"/>
    <lineage>
        <taxon>Eukaryota</taxon>
        <taxon>Metazoa</taxon>
        <taxon>Spiralia</taxon>
        <taxon>Lophotrochozoa</taxon>
        <taxon>Mollusca</taxon>
        <taxon>Gastropoda</taxon>
        <taxon>Heterobranchia</taxon>
        <taxon>Euthyneura</taxon>
        <taxon>Panpulmonata</taxon>
        <taxon>Sacoglossa</taxon>
        <taxon>Placobranchoidea</taxon>
        <taxon>Plakobranchidae</taxon>
        <taxon>Elysia</taxon>
    </lineage>
</organism>
<evidence type="ECO:0000256" key="16">
    <source>
        <dbReference type="ARBA" id="ARBA00066561"/>
    </source>
</evidence>
<evidence type="ECO:0000259" key="20">
    <source>
        <dbReference type="Pfam" id="PF04389"/>
    </source>
</evidence>
<dbReference type="Gene3D" id="3.50.30.30">
    <property type="match status" value="1"/>
</dbReference>
<feature type="domain" description="Transferrin receptor-like dimerisation" evidence="19">
    <location>
        <begin position="1022"/>
        <end position="1140"/>
    </location>
</feature>
<evidence type="ECO:0000256" key="2">
    <source>
        <dbReference type="ARBA" id="ARBA00004606"/>
    </source>
</evidence>
<evidence type="ECO:0000256" key="8">
    <source>
        <dbReference type="ARBA" id="ARBA00022801"/>
    </source>
</evidence>
<protein>
    <recommendedName>
        <fullName evidence="16">glutamate carboxypeptidase II</fullName>
        <ecNumber evidence="16">3.4.17.21</ecNumber>
    </recommendedName>
</protein>
<sequence length="1151" mass="127040">MGPSNQLAIEEQHMDDMNSRTQLARGRRARPWSSSRVALVVAVTSALTLTVGLLVGRFAISRGDDRQDGVFLAGVPERLMEAEDPDVAQKIIDGIDHARIEENLIQITKYPHIAGRQRDFELVDFLKAKFLESGLQVQVTPYDVLLSYPNDAVPNSVRVLDGGGRVVYDGVEDESDLSNQPGVVRPFHGYSPAGLVEFLYTFSPTTKITPVSAYYSPTTKITPVSVYFSPTTKITPVSLYYSPITKITPVSVYFSPTTKITPVSVYFSPTTKITPVSVYFSPTTKITPVSVYFSPTTKITPVSVHFSPTTKITPVSVYFSPTTKITLVSVYFSSTTKIIPVSVYFSATTDTPPGSLYFSHIVNTPSVSVYFSPTTDTPPVSLYFSPTTDTPPVALYFSHIVNTPSVSVYFSPTTDTPPVSLYFSPTTDTPPVSLYFSPTTDTPPVALYFSPTTDTPPVALYFSPTTDTPPGSLYFSHIVNTSSVSVYFSPTTDTPPVALYFSPTTDTPPVSLYFSPTTDTPLVALYFSPTSDTPPVSLYFFHIVKTPSVSEYFSHTTDSSTRAPLVFAGYGRVEDFDWLKSKNIDVTGHLVIVKYGKMYRGDKVDIAQANGAVGVIMYSDPADYTGLNDGDDRVYPDTWWLPPDGVQRGSVFTGAGDPLTPGYPSNDLAYRYSEEDVTLPKIPSHPIGYGAAEKIMRHLGGMEVPADSDWLGGMNITYKVGPGFLDASWKVQLNVTTHNQRAKAENVFGIIPGEVEPDRYVLLGNHRDAWIYGALDPSTGTAAMLEIARVMGELVKSGSWKPRRTIMFCSWGAEEYALIGSTEWVEQYVSTLRQRAVAYINMDTAVTGNDTLHVDGTPLMHQVAYQAAKKVPNPDPSEVTAGRSTVYDTWVRVEPWLDSNNQSKGIPKIAGLASGSDFAPLVQIAGVPALDLWYGYDPAVYSVQWYALYHTEYEVFDIYKAQFDQDFQYLTAVARYSAEVTRSLCDALLLPFSVADYSRVIEDILTTLEKDYGASLRANLDNFDKLRDVIAGFQADIKDFQARLDKLDTKNPFIIRQINDQMMLLERAFLEPAGLPLRPLKKHLLFAENANDAYAGSSFPGLVDLLFQIELDKNPQGRWEKVKQHFSVLLHTVQSAGATLRQVTSFMSETL</sequence>
<evidence type="ECO:0000256" key="6">
    <source>
        <dbReference type="ARBA" id="ARBA00022692"/>
    </source>
</evidence>
<evidence type="ECO:0000313" key="21">
    <source>
        <dbReference type="EMBL" id="KAK3749751.1"/>
    </source>
</evidence>
<name>A0AAE1D180_9GAST</name>
<feature type="domain" description="Peptidase M28" evidence="20">
    <location>
        <begin position="746"/>
        <end position="961"/>
    </location>
</feature>
<dbReference type="EMBL" id="JAWDGP010005927">
    <property type="protein sequence ID" value="KAK3749751.1"/>
    <property type="molecule type" value="Genomic_DNA"/>
</dbReference>
<dbReference type="Pfam" id="PF04253">
    <property type="entry name" value="TFR_dimer"/>
    <property type="match status" value="1"/>
</dbReference>
<dbReference type="FunFam" id="1.20.930.40:FF:000001">
    <property type="entry name" value="N-acetylated-alpha-linked acidic dipeptidase 2"/>
    <property type="match status" value="1"/>
</dbReference>
<keyword evidence="7" id="KW-0479">Metal-binding</keyword>
<comment type="caution">
    <text evidence="21">The sequence shown here is derived from an EMBL/GenBank/DDBJ whole genome shotgun (WGS) entry which is preliminary data.</text>
</comment>
<evidence type="ECO:0000256" key="3">
    <source>
        <dbReference type="ARBA" id="ARBA00005634"/>
    </source>
</evidence>
<reference evidence="21" key="1">
    <citation type="journal article" date="2023" name="G3 (Bethesda)">
        <title>A reference genome for the long-term kleptoplast-retaining sea slug Elysia crispata morphotype clarki.</title>
        <authorList>
            <person name="Eastman K.E."/>
            <person name="Pendleton A.L."/>
            <person name="Shaikh M.A."/>
            <person name="Suttiyut T."/>
            <person name="Ogas R."/>
            <person name="Tomko P."/>
            <person name="Gavelis G."/>
            <person name="Widhalm J.R."/>
            <person name="Wisecaver J.H."/>
        </authorList>
    </citation>
    <scope>NUCLEOTIDE SEQUENCE</scope>
    <source>
        <strain evidence="21">ECLA1</strain>
    </source>
</reference>
<keyword evidence="11 17" id="KW-1133">Transmembrane helix</keyword>
<evidence type="ECO:0000259" key="19">
    <source>
        <dbReference type="Pfam" id="PF04253"/>
    </source>
</evidence>
<dbReference type="Pfam" id="PF04389">
    <property type="entry name" value="Peptidase_M28"/>
    <property type="match status" value="1"/>
</dbReference>
<dbReference type="InterPro" id="IPR039373">
    <property type="entry name" value="Peptidase_M28B"/>
</dbReference>
<dbReference type="Proteomes" id="UP001283361">
    <property type="component" value="Unassembled WGS sequence"/>
</dbReference>
<evidence type="ECO:0000259" key="18">
    <source>
        <dbReference type="Pfam" id="PF02225"/>
    </source>
</evidence>
<dbReference type="FunFam" id="3.40.630.10:FF:000009">
    <property type="entry name" value="N-acetylated-alpha-linked acidic dipeptidase 2"/>
    <property type="match status" value="1"/>
</dbReference>
<dbReference type="Pfam" id="PF02225">
    <property type="entry name" value="PA"/>
    <property type="match status" value="1"/>
</dbReference>
<dbReference type="SUPFAM" id="SSF53187">
    <property type="entry name" value="Zn-dependent exopeptidases"/>
    <property type="match status" value="1"/>
</dbReference>
<feature type="transmembrane region" description="Helical" evidence="17">
    <location>
        <begin position="37"/>
        <end position="60"/>
    </location>
</feature>
<keyword evidence="6 17" id="KW-0812">Transmembrane</keyword>
<feature type="domain" description="PA" evidence="18">
    <location>
        <begin position="563"/>
        <end position="649"/>
    </location>
</feature>
<evidence type="ECO:0000256" key="10">
    <source>
        <dbReference type="ARBA" id="ARBA00022968"/>
    </source>
</evidence>
<dbReference type="GO" id="GO:0004181">
    <property type="term" value="F:metallocarboxypeptidase activity"/>
    <property type="evidence" value="ECO:0007669"/>
    <property type="project" value="UniProtKB-EC"/>
</dbReference>
<comment type="subcellular location">
    <subcellularLocation>
        <location evidence="2">Membrane</location>
        <topology evidence="2">Single-pass type II membrane protein</topology>
    </subcellularLocation>
</comment>
<dbReference type="InterPro" id="IPR007365">
    <property type="entry name" value="TFR-like_dimer_dom"/>
</dbReference>
<keyword evidence="4" id="KW-0121">Carboxypeptidase</keyword>
<dbReference type="EC" id="3.4.17.21" evidence="16"/>
<gene>
    <name evidence="21" type="ORF">RRG08_046256</name>
</gene>
<proteinExistence type="inferred from homology"/>
<dbReference type="GO" id="GO:0046872">
    <property type="term" value="F:metal ion binding"/>
    <property type="evidence" value="ECO:0007669"/>
    <property type="project" value="UniProtKB-KW"/>
</dbReference>
<keyword evidence="8" id="KW-0378">Hydrolase</keyword>
<dbReference type="Gene3D" id="1.20.930.40">
    <property type="entry name" value="Transferrin receptor-like, dimerisation domain"/>
    <property type="match status" value="1"/>
</dbReference>
<evidence type="ECO:0000256" key="1">
    <source>
        <dbReference type="ARBA" id="ARBA00001947"/>
    </source>
</evidence>
<keyword evidence="9" id="KW-0862">Zinc</keyword>
<dbReference type="PANTHER" id="PTHR10404:SF77">
    <property type="entry name" value="GLUTAMATE CARBOXYPEPTIDASE 2 HOMOLOG"/>
    <property type="match status" value="1"/>
</dbReference>
<evidence type="ECO:0000313" key="22">
    <source>
        <dbReference type="Proteomes" id="UP001283361"/>
    </source>
</evidence>
<dbReference type="CDD" id="cd08022">
    <property type="entry name" value="M28_PSMA_like"/>
    <property type="match status" value="1"/>
</dbReference>
<dbReference type="SUPFAM" id="SSF47672">
    <property type="entry name" value="Transferrin receptor-like dimerisation domain"/>
    <property type="match status" value="1"/>
</dbReference>
<evidence type="ECO:0000256" key="12">
    <source>
        <dbReference type="ARBA" id="ARBA00023049"/>
    </source>
</evidence>
<keyword evidence="13 17" id="KW-0472">Membrane</keyword>
<evidence type="ECO:0000256" key="4">
    <source>
        <dbReference type="ARBA" id="ARBA00022645"/>
    </source>
</evidence>
<dbReference type="CDD" id="cd02121">
    <property type="entry name" value="PA_GCPII_like"/>
    <property type="match status" value="1"/>
</dbReference>
<keyword evidence="5" id="KW-0645">Protease</keyword>
<accession>A0AAE1D180</accession>
<dbReference type="InterPro" id="IPR003137">
    <property type="entry name" value="PA_domain"/>
</dbReference>
<evidence type="ECO:0000256" key="15">
    <source>
        <dbReference type="ARBA" id="ARBA00052003"/>
    </source>
</evidence>
<evidence type="ECO:0000256" key="9">
    <source>
        <dbReference type="ARBA" id="ARBA00022833"/>
    </source>
</evidence>
<dbReference type="SUPFAM" id="SSF52025">
    <property type="entry name" value="PA domain"/>
    <property type="match status" value="1"/>
</dbReference>
<dbReference type="AlphaFoldDB" id="A0AAE1D180"/>
<keyword evidence="10" id="KW-0735">Signal-anchor</keyword>
<evidence type="ECO:0000256" key="7">
    <source>
        <dbReference type="ARBA" id="ARBA00022723"/>
    </source>
</evidence>